<protein>
    <recommendedName>
        <fullName evidence="4">Cytochrome P450</fullName>
    </recommendedName>
</protein>
<feature type="region of interest" description="Disordered" evidence="1">
    <location>
        <begin position="1"/>
        <end position="21"/>
    </location>
</feature>
<dbReference type="Proteomes" id="UP001497644">
    <property type="component" value="Chromosome 4"/>
</dbReference>
<sequence length="84" mass="9718">MIDQFERSSGRSHQGPGANFGFRHRLGQVKRKELLLYSSLAYEMALREIFPQRDLSFAPIRMGSVVLDRGMLLRKLDRAIWKAP</sequence>
<proteinExistence type="predicted"/>
<name>A0AAV2NUY5_9HYME</name>
<gene>
    <name evidence="2" type="ORF">LPLAT_LOCUS9419</name>
</gene>
<dbReference type="AlphaFoldDB" id="A0AAV2NUY5"/>
<evidence type="ECO:0000313" key="3">
    <source>
        <dbReference type="Proteomes" id="UP001497644"/>
    </source>
</evidence>
<evidence type="ECO:0000256" key="1">
    <source>
        <dbReference type="SAM" id="MobiDB-lite"/>
    </source>
</evidence>
<evidence type="ECO:0008006" key="4">
    <source>
        <dbReference type="Google" id="ProtNLM"/>
    </source>
</evidence>
<organism evidence="2 3">
    <name type="scientific">Lasius platythorax</name>
    <dbReference type="NCBI Taxonomy" id="488582"/>
    <lineage>
        <taxon>Eukaryota</taxon>
        <taxon>Metazoa</taxon>
        <taxon>Ecdysozoa</taxon>
        <taxon>Arthropoda</taxon>
        <taxon>Hexapoda</taxon>
        <taxon>Insecta</taxon>
        <taxon>Pterygota</taxon>
        <taxon>Neoptera</taxon>
        <taxon>Endopterygota</taxon>
        <taxon>Hymenoptera</taxon>
        <taxon>Apocrita</taxon>
        <taxon>Aculeata</taxon>
        <taxon>Formicoidea</taxon>
        <taxon>Formicidae</taxon>
        <taxon>Formicinae</taxon>
        <taxon>Lasius</taxon>
        <taxon>Lasius</taxon>
    </lineage>
</organism>
<evidence type="ECO:0000313" key="2">
    <source>
        <dbReference type="EMBL" id="CAL1683752.1"/>
    </source>
</evidence>
<dbReference type="EMBL" id="OZ034827">
    <property type="protein sequence ID" value="CAL1683752.1"/>
    <property type="molecule type" value="Genomic_DNA"/>
</dbReference>
<keyword evidence="3" id="KW-1185">Reference proteome</keyword>
<accession>A0AAV2NUY5</accession>
<reference evidence="2" key="1">
    <citation type="submission" date="2024-04" db="EMBL/GenBank/DDBJ databases">
        <authorList>
            <consortium name="Molecular Ecology Group"/>
        </authorList>
    </citation>
    <scope>NUCLEOTIDE SEQUENCE</scope>
</reference>